<keyword evidence="2" id="KW-0418">Kinase</keyword>
<dbReference type="Gene3D" id="1.10.10.10">
    <property type="entry name" value="Winged helix-like DNA-binding domain superfamily/Winged helix DNA-binding domain"/>
    <property type="match status" value="1"/>
</dbReference>
<protein>
    <submittedName>
        <fullName evidence="2">Sugar kinase of the NBD/HSP70 family, may contain an N-terminal HTH domain</fullName>
    </submittedName>
</protein>
<evidence type="ECO:0000313" key="3">
    <source>
        <dbReference type="Proteomes" id="UP000183200"/>
    </source>
</evidence>
<comment type="similarity">
    <text evidence="1">Belongs to the ROK (NagC/XylR) family.</text>
</comment>
<dbReference type="SUPFAM" id="SSF53067">
    <property type="entry name" value="Actin-like ATPase domain"/>
    <property type="match status" value="1"/>
</dbReference>
<dbReference type="InterPro" id="IPR043129">
    <property type="entry name" value="ATPase_NBD"/>
</dbReference>
<evidence type="ECO:0000256" key="1">
    <source>
        <dbReference type="ARBA" id="ARBA00006479"/>
    </source>
</evidence>
<dbReference type="EMBL" id="FNGY01000014">
    <property type="protein sequence ID" value="SDO36923.1"/>
    <property type="molecule type" value="Genomic_DNA"/>
</dbReference>
<dbReference type="Gene3D" id="3.30.420.40">
    <property type="match status" value="2"/>
</dbReference>
<reference evidence="3" key="1">
    <citation type="submission" date="2016-10" db="EMBL/GenBank/DDBJ databases">
        <authorList>
            <person name="Varghese N."/>
            <person name="Submissions S."/>
        </authorList>
    </citation>
    <scope>NUCLEOTIDE SEQUENCE [LARGE SCALE GENOMIC DNA]</scope>
    <source>
        <strain evidence="3">DSM 19110</strain>
    </source>
</reference>
<dbReference type="InterPro" id="IPR036390">
    <property type="entry name" value="WH_DNA-bd_sf"/>
</dbReference>
<sequence>MTIEKGQLLRAGVLKQLYFKNPLSLTEISKLTFKSLPLVTKVVNSLIAEGYVIEQGLAASTGGRRASLYLLNLDMQKYLISVAMDQFTTRMAIYDLAQNIIYPAQTLELTLPGDAEDVNELISFIGHHINASGIDPKKLLGIGIGVPGFIDFKHGIDHSHLKTNDGKHLGHFISKKLGLPVFMDNDSSLIALAELNFGAAQGKRDVMVANIGWGTGLGMIVNGQLYRGSGGYAGEFSHIPLSKTKNLCSCGKRGCLEVETSLLVMTQRAKEEIKNGAATSMTELFKDENRNVGELFLEAAQNRDPLAVSILSDAAFLIGKGLATLIHIMNPECIVLSGRGAIAGKVLLPPVQQAVNEFCIPRIADQTIIVLSELAADAELLAAASLVIENSLFD</sequence>
<accession>A0A1H0J031</accession>
<dbReference type="SUPFAM" id="SSF46785">
    <property type="entry name" value="Winged helix' DNA-binding domain"/>
    <property type="match status" value="1"/>
</dbReference>
<dbReference type="PANTHER" id="PTHR18964:SF149">
    <property type="entry name" value="BIFUNCTIONAL UDP-N-ACETYLGLUCOSAMINE 2-EPIMERASE_N-ACETYLMANNOSAMINE KINASE"/>
    <property type="match status" value="1"/>
</dbReference>
<dbReference type="InterPro" id="IPR036388">
    <property type="entry name" value="WH-like_DNA-bd_sf"/>
</dbReference>
<dbReference type="GO" id="GO:0016301">
    <property type="term" value="F:kinase activity"/>
    <property type="evidence" value="ECO:0007669"/>
    <property type="project" value="UniProtKB-KW"/>
</dbReference>
<dbReference type="PANTHER" id="PTHR18964">
    <property type="entry name" value="ROK (REPRESSOR, ORF, KINASE) FAMILY"/>
    <property type="match status" value="1"/>
</dbReference>
<proteinExistence type="inferred from homology"/>
<organism evidence="2 3">
    <name type="scientific">Pedobacter steynii</name>
    <dbReference type="NCBI Taxonomy" id="430522"/>
    <lineage>
        <taxon>Bacteria</taxon>
        <taxon>Pseudomonadati</taxon>
        <taxon>Bacteroidota</taxon>
        <taxon>Sphingobacteriia</taxon>
        <taxon>Sphingobacteriales</taxon>
        <taxon>Sphingobacteriaceae</taxon>
        <taxon>Pedobacter</taxon>
    </lineage>
</organism>
<dbReference type="AlphaFoldDB" id="A0A1H0J031"/>
<dbReference type="Proteomes" id="UP000183200">
    <property type="component" value="Unassembled WGS sequence"/>
</dbReference>
<dbReference type="OrthoDB" id="9810372at2"/>
<dbReference type="RefSeq" id="WP_074612449.1">
    <property type="nucleotide sequence ID" value="NZ_FNGY01000014.1"/>
</dbReference>
<gene>
    <name evidence="2" type="ORF">SAMN05421820_11435</name>
</gene>
<keyword evidence="2" id="KW-0808">Transferase</keyword>
<dbReference type="InterPro" id="IPR000600">
    <property type="entry name" value="ROK"/>
</dbReference>
<dbReference type="Pfam" id="PF00480">
    <property type="entry name" value="ROK"/>
    <property type="match status" value="1"/>
</dbReference>
<name>A0A1H0J031_9SPHI</name>
<evidence type="ECO:0000313" key="2">
    <source>
        <dbReference type="EMBL" id="SDO36923.1"/>
    </source>
</evidence>
<keyword evidence="3" id="KW-1185">Reference proteome</keyword>